<proteinExistence type="predicted"/>
<organism evidence="1 2">
    <name type="scientific">Marvinbryantia formatexigens DSM 14469</name>
    <dbReference type="NCBI Taxonomy" id="478749"/>
    <lineage>
        <taxon>Bacteria</taxon>
        <taxon>Bacillati</taxon>
        <taxon>Bacillota</taxon>
        <taxon>Clostridia</taxon>
        <taxon>Lachnospirales</taxon>
        <taxon>Lachnospiraceae</taxon>
        <taxon>Marvinbryantia</taxon>
    </lineage>
</organism>
<dbReference type="AlphaFoldDB" id="C6LGY0"/>
<dbReference type="EMBL" id="ACCL02000013">
    <property type="protein sequence ID" value="EET60039.1"/>
    <property type="molecule type" value="Genomic_DNA"/>
</dbReference>
<reference evidence="1" key="1">
    <citation type="submission" date="2009-07" db="EMBL/GenBank/DDBJ databases">
        <authorList>
            <person name="Weinstock G."/>
            <person name="Sodergren E."/>
            <person name="Clifton S."/>
            <person name="Fulton L."/>
            <person name="Fulton B."/>
            <person name="Courtney L."/>
            <person name="Fronick C."/>
            <person name="Harrison M."/>
            <person name="Strong C."/>
            <person name="Farmer C."/>
            <person name="Delahaunty K."/>
            <person name="Markovic C."/>
            <person name="Hall O."/>
            <person name="Minx P."/>
            <person name="Tomlinson C."/>
            <person name="Mitreva M."/>
            <person name="Nelson J."/>
            <person name="Hou S."/>
            <person name="Wollam A."/>
            <person name="Pepin K.H."/>
            <person name="Johnson M."/>
            <person name="Bhonagiri V."/>
            <person name="Nash W.E."/>
            <person name="Warren W."/>
            <person name="Chinwalla A."/>
            <person name="Mardis E.R."/>
            <person name="Wilson R.K."/>
        </authorList>
    </citation>
    <scope>NUCLEOTIDE SEQUENCE [LARGE SCALE GENOMIC DNA]</scope>
    <source>
        <strain evidence="1">DSM 14469</strain>
    </source>
</reference>
<accession>C6LGY0</accession>
<sequence>MSLFDKITSFLLLNYEWQVLHLAFAESRGTRQKFVCCKFCKGSDVRGQHGAAEAAFMN</sequence>
<keyword evidence="2" id="KW-1185">Reference proteome</keyword>
<protein>
    <submittedName>
        <fullName evidence="1">Uncharacterized protein</fullName>
    </submittedName>
</protein>
<comment type="caution">
    <text evidence="1">The sequence shown here is derived from an EMBL/GenBank/DDBJ whole genome shotgun (WGS) entry which is preliminary data.</text>
</comment>
<dbReference type="Proteomes" id="UP000005561">
    <property type="component" value="Unassembled WGS sequence"/>
</dbReference>
<name>C6LGY0_9FIRM</name>
<evidence type="ECO:0000313" key="1">
    <source>
        <dbReference type="EMBL" id="EET60039.1"/>
    </source>
</evidence>
<evidence type="ECO:0000313" key="2">
    <source>
        <dbReference type="Proteomes" id="UP000005561"/>
    </source>
</evidence>
<gene>
    <name evidence="1" type="ORF">BRYFOR_07890</name>
</gene>